<gene>
    <name evidence="1" type="ORF">FJW00_07155</name>
</gene>
<protein>
    <submittedName>
        <fullName evidence="1">Phage tail protein</fullName>
    </submittedName>
</protein>
<dbReference type="RefSeq" id="WP_140923356.1">
    <property type="nucleotide sequence ID" value="NZ_JBMUHZ010000002.1"/>
</dbReference>
<comment type="caution">
    <text evidence="1">The sequence shown here is derived from an EMBL/GenBank/DDBJ whole genome shotgun (WGS) entry which is preliminary data.</text>
</comment>
<reference evidence="1 2" key="1">
    <citation type="submission" date="2019-06" db="EMBL/GenBank/DDBJ databases">
        <title>Taxogenomics and systematics of the genus Pantoea.</title>
        <authorList>
            <person name="Tambong J.T."/>
        </authorList>
    </citation>
    <scope>NUCLEOTIDE SEQUENCE [LARGE SCALE GENOMIC DNA]</scope>
    <source>
        <strain evidence="1 2">LMG 2558</strain>
    </source>
</reference>
<accession>A0ABY2ZD32</accession>
<dbReference type="EMBL" id="VHIZ01000037">
    <property type="protein sequence ID" value="TPV28731.1"/>
    <property type="molecule type" value="Genomic_DNA"/>
</dbReference>
<dbReference type="SUPFAM" id="SSF160719">
    <property type="entry name" value="gpW/gp25-like"/>
    <property type="match status" value="1"/>
</dbReference>
<dbReference type="Gene3D" id="3.10.450.40">
    <property type="match status" value="1"/>
</dbReference>
<organism evidence="1 2">
    <name type="scientific">Pantoea anthophila</name>
    <dbReference type="NCBI Taxonomy" id="470931"/>
    <lineage>
        <taxon>Bacteria</taxon>
        <taxon>Pseudomonadati</taxon>
        <taxon>Pseudomonadota</taxon>
        <taxon>Gammaproteobacteria</taxon>
        <taxon>Enterobacterales</taxon>
        <taxon>Erwiniaceae</taxon>
        <taxon>Pantoea</taxon>
    </lineage>
</organism>
<evidence type="ECO:0000313" key="2">
    <source>
        <dbReference type="Proteomes" id="UP000316142"/>
    </source>
</evidence>
<sequence length="121" mass="13108">MHDLYHFTGGDLGPSSTGDLRTAVGGEHAKQRILRRLLTNPGDYLFHPEYGAGLGKKVGETLKPGEWRALIRGQMLLEDAVSRQPPPAVKLALVEGGISVSIAYTDAITGTPETLHFDVMR</sequence>
<proteinExistence type="predicted"/>
<dbReference type="Proteomes" id="UP000316142">
    <property type="component" value="Unassembled WGS sequence"/>
</dbReference>
<keyword evidence="2" id="KW-1185">Reference proteome</keyword>
<name>A0ABY2ZD32_9GAMM</name>
<evidence type="ECO:0000313" key="1">
    <source>
        <dbReference type="EMBL" id="TPV28731.1"/>
    </source>
</evidence>